<dbReference type="AlphaFoldDB" id="A0A1X7KPB5"/>
<keyword evidence="2" id="KW-1185">Reference proteome</keyword>
<dbReference type="EMBL" id="FXAT01000004">
    <property type="protein sequence ID" value="SMG43380.1"/>
    <property type="molecule type" value="Genomic_DNA"/>
</dbReference>
<sequence length="63" mass="6947">MTHDQLMAFHTAELLEAHRQLTIAGIATELNGNPLTISQRCALARTALTAWGTTQSVMRKARQ</sequence>
<proteinExistence type="predicted"/>
<organism evidence="1 2">
    <name type="scientific">Paraburkholderia susongensis</name>
    <dbReference type="NCBI Taxonomy" id="1515439"/>
    <lineage>
        <taxon>Bacteria</taxon>
        <taxon>Pseudomonadati</taxon>
        <taxon>Pseudomonadota</taxon>
        <taxon>Betaproteobacteria</taxon>
        <taxon>Burkholderiales</taxon>
        <taxon>Burkholderiaceae</taxon>
        <taxon>Paraburkholderia</taxon>
    </lineage>
</organism>
<dbReference type="Proteomes" id="UP000193228">
    <property type="component" value="Unassembled WGS sequence"/>
</dbReference>
<name>A0A1X7KPB5_9BURK</name>
<reference evidence="2" key="1">
    <citation type="submission" date="2017-04" db="EMBL/GenBank/DDBJ databases">
        <authorList>
            <person name="Varghese N."/>
            <person name="Submissions S."/>
        </authorList>
    </citation>
    <scope>NUCLEOTIDE SEQUENCE [LARGE SCALE GENOMIC DNA]</scope>
    <source>
        <strain evidence="2">LMG 29540</strain>
    </source>
</reference>
<dbReference type="RefSeq" id="WP_085483836.1">
    <property type="nucleotide sequence ID" value="NZ_FXAT01000004.1"/>
</dbReference>
<evidence type="ECO:0000313" key="2">
    <source>
        <dbReference type="Proteomes" id="UP000193228"/>
    </source>
</evidence>
<protein>
    <submittedName>
        <fullName evidence="1">Uncharacterized protein</fullName>
    </submittedName>
</protein>
<evidence type="ECO:0000313" key="1">
    <source>
        <dbReference type="EMBL" id="SMG43380.1"/>
    </source>
</evidence>
<dbReference type="STRING" id="1515439.SAMN06265784_104156"/>
<gene>
    <name evidence="1" type="ORF">SAMN06265784_104156</name>
</gene>
<accession>A0A1X7KPB5</accession>